<dbReference type="Pfam" id="PF00149">
    <property type="entry name" value="Metallophos"/>
    <property type="match status" value="1"/>
</dbReference>
<sequence>MVKQLFRRLLPARNDRPQGRQKLFFDRRPELIYVIGDVHGCMSLLRKMESIIAADAEACEGEKWIVLLGDYVDRGPESAAVLDHLLARPPAGFRRFCLAGNHEQLMLSYLGAPDPNHFWLGLGGHDTLRSYGLYEMAERSSSMKALLESHVPSEHVDFLQTAPSLLAVPGFVFVHGGIRSGVTLEQQADEDLLWLRPSPETTSPANVIVVHGHTPVDDVEISPGRINVDTGAYATGLLSCVRIDRNNSIVKLAAS</sequence>
<name>A0ABN7JV02_9HYPH</name>
<accession>A0ABN7JV02</accession>
<dbReference type="SUPFAM" id="SSF56300">
    <property type="entry name" value="Metallo-dependent phosphatases"/>
    <property type="match status" value="1"/>
</dbReference>
<dbReference type="PANTHER" id="PTHR42850">
    <property type="entry name" value="METALLOPHOSPHOESTERASE"/>
    <property type="match status" value="1"/>
</dbReference>
<evidence type="ECO:0000259" key="1">
    <source>
        <dbReference type="Pfam" id="PF00149"/>
    </source>
</evidence>
<evidence type="ECO:0000313" key="3">
    <source>
        <dbReference type="Proteomes" id="UP000601041"/>
    </source>
</evidence>
<comment type="caution">
    <text evidence="2">The sequence shown here is derived from an EMBL/GenBank/DDBJ whole genome shotgun (WGS) entry which is preliminary data.</text>
</comment>
<protein>
    <submittedName>
        <fullName evidence="2">Serine/threonine protein phosphatase</fullName>
    </submittedName>
</protein>
<feature type="domain" description="Calcineurin-like phosphoesterase" evidence="1">
    <location>
        <begin position="32"/>
        <end position="217"/>
    </location>
</feature>
<dbReference type="InterPro" id="IPR050126">
    <property type="entry name" value="Ap4A_hydrolase"/>
</dbReference>
<dbReference type="PANTHER" id="PTHR42850:SF4">
    <property type="entry name" value="ZINC-DEPENDENT ENDOPOLYPHOSPHATASE"/>
    <property type="match status" value="1"/>
</dbReference>
<keyword evidence="3" id="KW-1185">Reference proteome</keyword>
<dbReference type="Gene3D" id="3.60.21.10">
    <property type="match status" value="1"/>
</dbReference>
<reference evidence="2 3" key="1">
    <citation type="submission" date="2020-11" db="EMBL/GenBank/DDBJ databases">
        <authorList>
            <person name="Lassalle F."/>
        </authorList>
    </citation>
    <scope>NUCLEOTIDE SEQUENCE [LARGE SCALE GENOMIC DNA]</scope>
    <source>
        <strain evidence="2 3">AB21</strain>
    </source>
</reference>
<dbReference type="InterPro" id="IPR029052">
    <property type="entry name" value="Metallo-depent_PP-like"/>
</dbReference>
<dbReference type="InterPro" id="IPR004843">
    <property type="entry name" value="Calcineurin-like_PHP"/>
</dbReference>
<evidence type="ECO:0000313" key="2">
    <source>
        <dbReference type="EMBL" id="CAD7049455.1"/>
    </source>
</evidence>
<dbReference type="RefSeq" id="WP_142589077.1">
    <property type="nucleotide sequence ID" value="NZ_CABFWE030000011.1"/>
</dbReference>
<proteinExistence type="predicted"/>
<organism evidence="2 3">
    <name type="scientific">Pseudorhizobium halotolerans</name>
    <dbReference type="NCBI Taxonomy" id="1233081"/>
    <lineage>
        <taxon>Bacteria</taxon>
        <taxon>Pseudomonadati</taxon>
        <taxon>Pseudomonadota</taxon>
        <taxon>Alphaproteobacteria</taxon>
        <taxon>Hyphomicrobiales</taxon>
        <taxon>Rhizobiaceae</taxon>
        <taxon>Rhizobium/Agrobacterium group</taxon>
        <taxon>Pseudorhizobium</taxon>
    </lineage>
</organism>
<gene>
    <name evidence="2" type="ORF">RHAB21_04040</name>
</gene>
<dbReference type="CDD" id="cd00144">
    <property type="entry name" value="MPP_PPP_family"/>
    <property type="match status" value="1"/>
</dbReference>
<dbReference type="EMBL" id="CABFWE030000011">
    <property type="protein sequence ID" value="CAD7049455.1"/>
    <property type="molecule type" value="Genomic_DNA"/>
</dbReference>
<dbReference type="Proteomes" id="UP000601041">
    <property type="component" value="Unassembled WGS sequence"/>
</dbReference>